<evidence type="ECO:0000313" key="9">
    <source>
        <dbReference type="EMBL" id="MBJ6123175.1"/>
    </source>
</evidence>
<evidence type="ECO:0000256" key="5">
    <source>
        <dbReference type="ARBA" id="ARBA00022842"/>
    </source>
</evidence>
<dbReference type="Gene3D" id="3.90.550.10">
    <property type="entry name" value="Spore Coat Polysaccharide Biosynthesis Protein SpsA, Chain A"/>
    <property type="match status" value="1"/>
</dbReference>
<dbReference type="PANTHER" id="PTHR19136:SF81">
    <property type="entry name" value="MOLYBDENUM COFACTOR GUANYLYLTRANSFERASE"/>
    <property type="match status" value="1"/>
</dbReference>
<keyword evidence="4" id="KW-0547">Nucleotide-binding</keyword>
<keyword evidence="9" id="KW-0548">Nucleotidyltransferase</keyword>
<keyword evidence="2" id="KW-0808">Transferase</keyword>
<keyword evidence="10" id="KW-1185">Reference proteome</keyword>
<keyword evidence="6" id="KW-0342">GTP-binding</keyword>
<name>A0ABS0XSY4_9SPHN</name>
<keyword evidence="1" id="KW-0963">Cytoplasm</keyword>
<dbReference type="CDD" id="cd02503">
    <property type="entry name" value="MobA"/>
    <property type="match status" value="1"/>
</dbReference>
<dbReference type="RefSeq" id="WP_199040092.1">
    <property type="nucleotide sequence ID" value="NZ_JAELXS010000009.1"/>
</dbReference>
<dbReference type="SUPFAM" id="SSF53448">
    <property type="entry name" value="Nucleotide-diphospho-sugar transferases"/>
    <property type="match status" value="1"/>
</dbReference>
<dbReference type="InterPro" id="IPR029044">
    <property type="entry name" value="Nucleotide-diphossugar_trans"/>
</dbReference>
<dbReference type="GO" id="GO:0016779">
    <property type="term" value="F:nucleotidyltransferase activity"/>
    <property type="evidence" value="ECO:0007669"/>
    <property type="project" value="UniProtKB-KW"/>
</dbReference>
<evidence type="ECO:0000256" key="1">
    <source>
        <dbReference type="ARBA" id="ARBA00022490"/>
    </source>
</evidence>
<evidence type="ECO:0000259" key="8">
    <source>
        <dbReference type="Pfam" id="PF12804"/>
    </source>
</evidence>
<sequence length="177" mass="18487">MTRPLGAVLAGGRSSRFGTDKAQAVLEGRTLVDHAVATLRRHCDEVVVIGKQAAGLPDLPRPGLGPLGGIAAALDHAATHDFRCVLTIGCDMPRLPDELIEALLHRGPAYCEDAPVLGHWSSALGAHLLAHIETASNRSVRGWAESVGALPIRAATSLANVNTRDDLAALEGDMLTA</sequence>
<dbReference type="PANTHER" id="PTHR19136">
    <property type="entry name" value="MOLYBDENUM COFACTOR GUANYLYLTRANSFERASE"/>
    <property type="match status" value="1"/>
</dbReference>
<dbReference type="EMBL" id="JAELXS010000009">
    <property type="protein sequence ID" value="MBJ6123175.1"/>
    <property type="molecule type" value="Genomic_DNA"/>
</dbReference>
<gene>
    <name evidence="9" type="ORF">JAO74_15375</name>
</gene>
<evidence type="ECO:0000313" key="10">
    <source>
        <dbReference type="Proteomes" id="UP000640426"/>
    </source>
</evidence>
<dbReference type="Pfam" id="PF12804">
    <property type="entry name" value="NTP_transf_3"/>
    <property type="match status" value="1"/>
</dbReference>
<evidence type="ECO:0000256" key="3">
    <source>
        <dbReference type="ARBA" id="ARBA00022723"/>
    </source>
</evidence>
<keyword evidence="3" id="KW-0479">Metal-binding</keyword>
<dbReference type="InterPro" id="IPR025877">
    <property type="entry name" value="MobA-like_NTP_Trfase"/>
</dbReference>
<reference evidence="10" key="1">
    <citation type="submission" date="2020-12" db="EMBL/GenBank/DDBJ databases">
        <title>Hymenobacter sp.</title>
        <authorList>
            <person name="Kim M.K."/>
        </authorList>
    </citation>
    <scope>NUCLEOTIDE SEQUENCE [LARGE SCALE GENOMIC DNA]</scope>
    <source>
        <strain evidence="10">BT553</strain>
    </source>
</reference>
<evidence type="ECO:0000256" key="2">
    <source>
        <dbReference type="ARBA" id="ARBA00022679"/>
    </source>
</evidence>
<dbReference type="Proteomes" id="UP000640426">
    <property type="component" value="Unassembled WGS sequence"/>
</dbReference>
<comment type="caution">
    <text evidence="9">The sequence shown here is derived from an EMBL/GenBank/DDBJ whole genome shotgun (WGS) entry which is preliminary data.</text>
</comment>
<keyword evidence="7" id="KW-0501">Molybdenum cofactor biosynthesis</keyword>
<dbReference type="InterPro" id="IPR013482">
    <property type="entry name" value="Molybde_CF_guanTrfase"/>
</dbReference>
<protein>
    <submittedName>
        <fullName evidence="9">Molybdenum cofactor guanylyltransferase</fullName>
    </submittedName>
</protein>
<evidence type="ECO:0000256" key="6">
    <source>
        <dbReference type="ARBA" id="ARBA00023134"/>
    </source>
</evidence>
<evidence type="ECO:0000256" key="7">
    <source>
        <dbReference type="ARBA" id="ARBA00023150"/>
    </source>
</evidence>
<accession>A0ABS0XSY4</accession>
<feature type="domain" description="MobA-like NTP transferase" evidence="8">
    <location>
        <begin position="6"/>
        <end position="131"/>
    </location>
</feature>
<evidence type="ECO:0000256" key="4">
    <source>
        <dbReference type="ARBA" id="ARBA00022741"/>
    </source>
</evidence>
<keyword evidence="5" id="KW-0460">Magnesium</keyword>
<proteinExistence type="predicted"/>
<organism evidence="9 10">
    <name type="scientific">Sphingomonas mollis</name>
    <dbReference type="NCBI Taxonomy" id="2795726"/>
    <lineage>
        <taxon>Bacteria</taxon>
        <taxon>Pseudomonadati</taxon>
        <taxon>Pseudomonadota</taxon>
        <taxon>Alphaproteobacteria</taxon>
        <taxon>Sphingomonadales</taxon>
        <taxon>Sphingomonadaceae</taxon>
        <taxon>Sphingomonas</taxon>
    </lineage>
</organism>